<keyword evidence="1" id="KW-0614">Plasmid</keyword>
<accession>C6B969</accession>
<proteinExistence type="predicted"/>
<dbReference type="AlphaFoldDB" id="C6B969"/>
<dbReference type="EMBL" id="CP001625">
    <property type="protein sequence ID" value="ACS60457.1"/>
    <property type="molecule type" value="Genomic_DNA"/>
</dbReference>
<gene>
    <name evidence="1" type="ordered locus">Rleg_5651</name>
</gene>
<evidence type="ECO:0000313" key="1">
    <source>
        <dbReference type="EMBL" id="ACS60457.1"/>
    </source>
</evidence>
<dbReference type="HOGENOM" id="CLU_3256900_0_0_5"/>
<name>C6B969_RHILS</name>
<reference evidence="1 2" key="1">
    <citation type="journal article" date="2010" name="Stand. Genomic Sci.">
        <title>Complete genome sequence of Rhizobium leguminosarum bv. trifolii strain WSM1325, an effective microsymbiont of annual Mediterranean clovers.</title>
        <authorList>
            <person name="Reeve W."/>
            <person name="O'Hara G."/>
            <person name="Chain P."/>
            <person name="Ardley J."/>
            <person name="Brau L."/>
            <person name="Nandesena K."/>
            <person name="Tiwari R."/>
            <person name="Copeland A."/>
            <person name="Nolan M."/>
            <person name="Han C."/>
            <person name="Brettin T."/>
            <person name="Land M."/>
            <person name="Ovchinikova G."/>
            <person name="Ivanova N."/>
            <person name="Mavromatis K."/>
            <person name="Markowitz V."/>
            <person name="Kyrpides N."/>
            <person name="Melino V."/>
            <person name="Denton M."/>
            <person name="Yates R."/>
            <person name="Howieson J."/>
        </authorList>
    </citation>
    <scope>NUCLEOTIDE SEQUENCE [LARGE SCALE GENOMIC DNA]</scope>
    <source>
        <strain evidence="2">WSM1325</strain>
        <plasmid evidence="2">Plasmid pR132503</plasmid>
    </source>
</reference>
<dbReference type="Proteomes" id="UP000002256">
    <property type="component" value="Plasmid pR132503"/>
</dbReference>
<sequence>MLAKSSNSVRLRLAWGEVRAIEVVRLSRRLEIEIEQQSPSRS</sequence>
<geneLocation type="plasmid" evidence="1 2">
    <name>pR132503</name>
</geneLocation>
<protein>
    <submittedName>
        <fullName evidence="1">Uncharacterized protein</fullName>
    </submittedName>
</protein>
<organism evidence="1 2">
    <name type="scientific">Rhizobium leguminosarum bv. trifolii (strain WSM1325)</name>
    <dbReference type="NCBI Taxonomy" id="395491"/>
    <lineage>
        <taxon>Bacteria</taxon>
        <taxon>Pseudomonadati</taxon>
        <taxon>Pseudomonadota</taxon>
        <taxon>Alphaproteobacteria</taxon>
        <taxon>Hyphomicrobiales</taxon>
        <taxon>Rhizobiaceae</taxon>
        <taxon>Rhizobium/Agrobacterium group</taxon>
        <taxon>Rhizobium</taxon>
    </lineage>
</organism>
<evidence type="ECO:0000313" key="2">
    <source>
        <dbReference type="Proteomes" id="UP000002256"/>
    </source>
</evidence>
<dbReference type="KEGG" id="rlg:Rleg_5651"/>